<proteinExistence type="predicted"/>
<reference evidence="1" key="1">
    <citation type="submission" date="2022-08" db="EMBL/GenBank/DDBJ databases">
        <title>A Global Phylogenomic Analysis of the Shiitake Genus Lentinula.</title>
        <authorList>
            <consortium name="DOE Joint Genome Institute"/>
            <person name="Sierra-Patev S."/>
            <person name="Min B."/>
            <person name="Naranjo-Ortiz M."/>
            <person name="Looney B."/>
            <person name="Konkel Z."/>
            <person name="Slot J.C."/>
            <person name="Sakamoto Y."/>
            <person name="Steenwyk J.L."/>
            <person name="Rokas A."/>
            <person name="Carro J."/>
            <person name="Camarero S."/>
            <person name="Ferreira P."/>
            <person name="Molpeceres G."/>
            <person name="Ruiz-Duenas F.J."/>
            <person name="Serrano A."/>
            <person name="Henrissat B."/>
            <person name="Drula E."/>
            <person name="Hughes K.W."/>
            <person name="Mata J.L."/>
            <person name="Ishikawa N.K."/>
            <person name="Vargas-Isla R."/>
            <person name="Ushijima S."/>
            <person name="Smith C.A."/>
            <person name="Ahrendt S."/>
            <person name="Andreopoulos W."/>
            <person name="He G."/>
            <person name="Labutti K."/>
            <person name="Lipzen A."/>
            <person name="Ng V."/>
            <person name="Riley R."/>
            <person name="Sandor L."/>
            <person name="Barry K."/>
            <person name="Martinez A.T."/>
            <person name="Xiao Y."/>
            <person name="Gibbons J.G."/>
            <person name="Terashima K."/>
            <person name="Grigoriev I.V."/>
            <person name="Hibbett D.S."/>
        </authorList>
    </citation>
    <scope>NUCLEOTIDE SEQUENCE</scope>
    <source>
        <strain evidence="1">RHP3577 ss4</strain>
    </source>
</reference>
<dbReference type="EMBL" id="JANVFT010000099">
    <property type="protein sequence ID" value="KAJ4468940.1"/>
    <property type="molecule type" value="Genomic_DNA"/>
</dbReference>
<accession>A0ABQ8V118</accession>
<keyword evidence="2" id="KW-1185">Reference proteome</keyword>
<sequence>MKPGRTIDVNQTGTFNEAAAQLDHMKELLPPSIWQHREFEQLRRRIFYWLRGRHRFTAEYMSVVFIKKLLSIHLREHLVVTTTMEEDLAKDMSDLLFARSGVSLSPEELQSLQAAIRRKMGTK</sequence>
<evidence type="ECO:0000313" key="2">
    <source>
        <dbReference type="Proteomes" id="UP001150217"/>
    </source>
</evidence>
<name>A0ABQ8V118_9AGAR</name>
<comment type="caution">
    <text evidence="1">The sequence shown here is derived from an EMBL/GenBank/DDBJ whole genome shotgun (WGS) entry which is preliminary data.</text>
</comment>
<dbReference type="Proteomes" id="UP001150217">
    <property type="component" value="Unassembled WGS sequence"/>
</dbReference>
<organism evidence="1 2">
    <name type="scientific">Lentinula lateritia</name>
    <dbReference type="NCBI Taxonomy" id="40482"/>
    <lineage>
        <taxon>Eukaryota</taxon>
        <taxon>Fungi</taxon>
        <taxon>Dikarya</taxon>
        <taxon>Basidiomycota</taxon>
        <taxon>Agaricomycotina</taxon>
        <taxon>Agaricomycetes</taxon>
        <taxon>Agaricomycetidae</taxon>
        <taxon>Agaricales</taxon>
        <taxon>Marasmiineae</taxon>
        <taxon>Omphalotaceae</taxon>
        <taxon>Lentinula</taxon>
    </lineage>
</organism>
<protein>
    <submittedName>
        <fullName evidence="1">Uncharacterized protein</fullName>
    </submittedName>
</protein>
<evidence type="ECO:0000313" key="1">
    <source>
        <dbReference type="EMBL" id="KAJ4468940.1"/>
    </source>
</evidence>
<gene>
    <name evidence="1" type="ORF">C8R41DRAFT_853959</name>
</gene>